<dbReference type="Proteomes" id="UP000199671">
    <property type="component" value="Unassembled WGS sequence"/>
</dbReference>
<protein>
    <recommendedName>
        <fullName evidence="5">DUF4282 domain-containing protein</fullName>
    </recommendedName>
</protein>
<sequence>MTQSPNPGQPYIPPSAGSAAGSYNPQQYPQQAQQPPQYQPAQAAQPGQAAPGQFQQAAYAGGQYAQGSAPKADSFMTNLFDGARDFASKYGKTIFTVGLVLYLVAWVFGAFDATYYHSSYDGSVYFNFGDFLLNLFVDIPQVVISILILRLIIEIAAKVGAPKADVSA</sequence>
<evidence type="ECO:0008006" key="5">
    <source>
        <dbReference type="Google" id="ProtNLM"/>
    </source>
</evidence>
<accession>A0A1G9S2X3</accession>
<name>A0A1G9S2X3_9ACTO</name>
<keyword evidence="2" id="KW-0812">Transmembrane</keyword>
<gene>
    <name evidence="3" type="ORF">SAMN04487766_101267</name>
</gene>
<proteinExistence type="predicted"/>
<dbReference type="EMBL" id="FNHU01000001">
    <property type="protein sequence ID" value="SDM29918.1"/>
    <property type="molecule type" value="Genomic_DNA"/>
</dbReference>
<dbReference type="OrthoDB" id="3261020at2"/>
<evidence type="ECO:0000256" key="1">
    <source>
        <dbReference type="SAM" id="MobiDB-lite"/>
    </source>
</evidence>
<reference evidence="3 4" key="1">
    <citation type="submission" date="2016-10" db="EMBL/GenBank/DDBJ databases">
        <authorList>
            <person name="de Groot N.N."/>
        </authorList>
    </citation>
    <scope>NUCLEOTIDE SEQUENCE [LARGE SCALE GENOMIC DNA]</scope>
    <source>
        <strain evidence="3 4">KPR-7B</strain>
    </source>
</reference>
<dbReference type="AlphaFoldDB" id="A0A1G9S2X3"/>
<organism evidence="3 4">
    <name type="scientific">Actinomyces ruminicola</name>
    <dbReference type="NCBI Taxonomy" id="332524"/>
    <lineage>
        <taxon>Bacteria</taxon>
        <taxon>Bacillati</taxon>
        <taxon>Actinomycetota</taxon>
        <taxon>Actinomycetes</taxon>
        <taxon>Actinomycetales</taxon>
        <taxon>Actinomycetaceae</taxon>
        <taxon>Actinomyces</taxon>
    </lineage>
</organism>
<evidence type="ECO:0000313" key="3">
    <source>
        <dbReference type="EMBL" id="SDM29918.1"/>
    </source>
</evidence>
<keyword evidence="2" id="KW-0472">Membrane</keyword>
<feature type="transmembrane region" description="Helical" evidence="2">
    <location>
        <begin position="93"/>
        <end position="111"/>
    </location>
</feature>
<feature type="transmembrane region" description="Helical" evidence="2">
    <location>
        <begin position="131"/>
        <end position="153"/>
    </location>
</feature>
<feature type="region of interest" description="Disordered" evidence="1">
    <location>
        <begin position="1"/>
        <end position="46"/>
    </location>
</feature>
<dbReference type="RefSeq" id="WP_092607134.1">
    <property type="nucleotide sequence ID" value="NZ_FNHU01000001.1"/>
</dbReference>
<feature type="compositionally biased region" description="Low complexity" evidence="1">
    <location>
        <begin position="25"/>
        <end position="46"/>
    </location>
</feature>
<evidence type="ECO:0000313" key="4">
    <source>
        <dbReference type="Proteomes" id="UP000199671"/>
    </source>
</evidence>
<evidence type="ECO:0000256" key="2">
    <source>
        <dbReference type="SAM" id="Phobius"/>
    </source>
</evidence>
<keyword evidence="2" id="KW-1133">Transmembrane helix</keyword>